<gene>
    <name evidence="1" type="ORF">UFOPK2579_00996</name>
</gene>
<proteinExistence type="predicted"/>
<dbReference type="EMBL" id="CAEZXR010000098">
    <property type="protein sequence ID" value="CAB4702287.1"/>
    <property type="molecule type" value="Genomic_DNA"/>
</dbReference>
<dbReference type="AlphaFoldDB" id="A0A6J6PU23"/>
<accession>A0A6J6PU23</accession>
<name>A0A6J6PU23_9ZZZZ</name>
<reference evidence="1" key="1">
    <citation type="submission" date="2020-05" db="EMBL/GenBank/DDBJ databases">
        <authorList>
            <person name="Chiriac C."/>
            <person name="Salcher M."/>
            <person name="Ghai R."/>
            <person name="Kavagutti S V."/>
        </authorList>
    </citation>
    <scope>NUCLEOTIDE SEQUENCE</scope>
</reference>
<evidence type="ECO:0000313" key="1">
    <source>
        <dbReference type="EMBL" id="CAB4702287.1"/>
    </source>
</evidence>
<sequence length="340" mass="35558">MGGDEVVAQLDAAEALQHRRDGQAVAERLAHLLARGGDPGVVHPVRRERVTGRAGLGLLVLVVREAQVDAAAVDVEGVTEVLAGHRGALDVPAGASGPPGRGPGCGRRLRLLLPALPQREVAGVALATQIGVLGRLHVVDALVGQLAVRRPAADVEVDVARPVLRGVGVAARDQLTDQLHHLGDVTGGGRLVGGRRDVEGGVGLVELAVHRVGEVVPGPALFGGLGEDLVVDVGDVADEGHLVVEVTQPALQDVEVDPRAHVADVRLGLHRQTADVDARLPLLQGDEVTDFAGRSVIQPQAHLLILGVLDPRPPIVERWDGGGSWCSPWSSERSRLSRRP</sequence>
<protein>
    <submittedName>
        <fullName evidence="1">Unannotated protein</fullName>
    </submittedName>
</protein>
<organism evidence="1">
    <name type="scientific">freshwater metagenome</name>
    <dbReference type="NCBI Taxonomy" id="449393"/>
    <lineage>
        <taxon>unclassified sequences</taxon>
        <taxon>metagenomes</taxon>
        <taxon>ecological metagenomes</taxon>
    </lineage>
</organism>